<keyword evidence="3" id="KW-1185">Reference proteome</keyword>
<dbReference type="Proteomes" id="UP001259832">
    <property type="component" value="Unassembled WGS sequence"/>
</dbReference>
<feature type="compositionally biased region" description="Basic residues" evidence="1">
    <location>
        <begin position="155"/>
        <end position="168"/>
    </location>
</feature>
<evidence type="ECO:0000313" key="2">
    <source>
        <dbReference type="EMBL" id="KAK1933983.1"/>
    </source>
</evidence>
<feature type="compositionally biased region" description="Basic and acidic residues" evidence="1">
    <location>
        <begin position="139"/>
        <end position="150"/>
    </location>
</feature>
<name>A0AAD9LES3_9STRA</name>
<reference evidence="2" key="1">
    <citation type="submission" date="2023-08" db="EMBL/GenBank/DDBJ databases">
        <title>Reference Genome Resource for the Citrus Pathogen Phytophthora citrophthora.</title>
        <authorList>
            <person name="Moller H."/>
            <person name="Coetzee B."/>
            <person name="Rose L.J."/>
            <person name="Van Niekerk J.M."/>
        </authorList>
    </citation>
    <scope>NUCLEOTIDE SEQUENCE</scope>
    <source>
        <strain evidence="2">STE-U-9442</strain>
    </source>
</reference>
<gene>
    <name evidence="2" type="ORF">P3T76_011743</name>
</gene>
<sequence length="263" mass="30185">MEVELSSMMCEELMLLALKQLASDDKQARKRLQIQAGNRDQIKAMRYHLHNCMLSLSNEMTKLEGRDLVPEYLCTDDLQDLVSRGLIRDVSKLPASRSIEVDLTNPKFKLKREKIFKDAKYRVNPVALLLRADKIPHRGVKEGNRGEEYPSTHQALKKTPKPSPKRHQTLATTSSRKQTYSIDVAFGSQDFKLHLHVRCHCSLEQSKFVEWLRSRGGKSFGLEELTRRDDLMQGKVSGRTEETARNVLRFLCFVGYVTLAKIP</sequence>
<organism evidence="2 3">
    <name type="scientific">Phytophthora citrophthora</name>
    <dbReference type="NCBI Taxonomy" id="4793"/>
    <lineage>
        <taxon>Eukaryota</taxon>
        <taxon>Sar</taxon>
        <taxon>Stramenopiles</taxon>
        <taxon>Oomycota</taxon>
        <taxon>Peronosporomycetes</taxon>
        <taxon>Peronosporales</taxon>
        <taxon>Peronosporaceae</taxon>
        <taxon>Phytophthora</taxon>
    </lineage>
</organism>
<feature type="region of interest" description="Disordered" evidence="1">
    <location>
        <begin position="139"/>
        <end position="174"/>
    </location>
</feature>
<evidence type="ECO:0000256" key="1">
    <source>
        <dbReference type="SAM" id="MobiDB-lite"/>
    </source>
</evidence>
<dbReference type="EMBL" id="JASMQC010000027">
    <property type="protein sequence ID" value="KAK1933983.1"/>
    <property type="molecule type" value="Genomic_DNA"/>
</dbReference>
<evidence type="ECO:0000313" key="3">
    <source>
        <dbReference type="Proteomes" id="UP001259832"/>
    </source>
</evidence>
<accession>A0AAD9LES3</accession>
<comment type="caution">
    <text evidence="2">The sequence shown here is derived from an EMBL/GenBank/DDBJ whole genome shotgun (WGS) entry which is preliminary data.</text>
</comment>
<dbReference type="AlphaFoldDB" id="A0AAD9LES3"/>
<protein>
    <submittedName>
        <fullName evidence="2">Uncharacterized protein</fullName>
    </submittedName>
</protein>
<proteinExistence type="predicted"/>